<reference evidence="2" key="1">
    <citation type="submission" date="2023-10" db="EMBL/GenBank/DDBJ databases">
        <title>Genome assemblies of two species of porcelain crab, Petrolisthes cinctipes and Petrolisthes manimaculis (Anomura: Porcellanidae).</title>
        <authorList>
            <person name="Angst P."/>
        </authorList>
    </citation>
    <scope>NUCLEOTIDE SEQUENCE</scope>
    <source>
        <strain evidence="2">PB745_01</strain>
        <tissue evidence="2">Gill</tissue>
    </source>
</reference>
<evidence type="ECO:0000313" key="3">
    <source>
        <dbReference type="Proteomes" id="UP001286313"/>
    </source>
</evidence>
<sequence>MTLLNHLAYRNKLSPINSQLDLHFKHYLRPENQPSVDKGAWSTPLYPNPSPDQTRPEAGKRRSNTTTSLACILALIVATNCFLCQHQQDIIR</sequence>
<accession>A0AAE1BLN3</accession>
<organism evidence="2 3">
    <name type="scientific">Petrolisthes cinctipes</name>
    <name type="common">Flat porcelain crab</name>
    <dbReference type="NCBI Taxonomy" id="88211"/>
    <lineage>
        <taxon>Eukaryota</taxon>
        <taxon>Metazoa</taxon>
        <taxon>Ecdysozoa</taxon>
        <taxon>Arthropoda</taxon>
        <taxon>Crustacea</taxon>
        <taxon>Multicrustacea</taxon>
        <taxon>Malacostraca</taxon>
        <taxon>Eumalacostraca</taxon>
        <taxon>Eucarida</taxon>
        <taxon>Decapoda</taxon>
        <taxon>Pleocyemata</taxon>
        <taxon>Anomura</taxon>
        <taxon>Galatheoidea</taxon>
        <taxon>Porcellanidae</taxon>
        <taxon>Petrolisthes</taxon>
    </lineage>
</organism>
<comment type="caution">
    <text evidence="2">The sequence shown here is derived from an EMBL/GenBank/DDBJ whole genome shotgun (WGS) entry which is preliminary data.</text>
</comment>
<feature type="region of interest" description="Disordered" evidence="1">
    <location>
        <begin position="35"/>
        <end position="62"/>
    </location>
</feature>
<dbReference type="AlphaFoldDB" id="A0AAE1BLN3"/>
<evidence type="ECO:0000256" key="1">
    <source>
        <dbReference type="SAM" id="MobiDB-lite"/>
    </source>
</evidence>
<dbReference type="Proteomes" id="UP001286313">
    <property type="component" value="Unassembled WGS sequence"/>
</dbReference>
<keyword evidence="3" id="KW-1185">Reference proteome</keyword>
<proteinExistence type="predicted"/>
<protein>
    <submittedName>
        <fullName evidence="2">Uncharacterized protein</fullName>
    </submittedName>
</protein>
<evidence type="ECO:0000313" key="2">
    <source>
        <dbReference type="EMBL" id="KAK3852833.1"/>
    </source>
</evidence>
<dbReference type="EMBL" id="JAWQEG010007218">
    <property type="protein sequence ID" value="KAK3852833.1"/>
    <property type="molecule type" value="Genomic_DNA"/>
</dbReference>
<gene>
    <name evidence="2" type="ORF">Pcinc_040600</name>
</gene>
<name>A0AAE1BLN3_PETCI</name>